<reference evidence="2 3" key="1">
    <citation type="journal article" date="2023" name="Proc. Natl. Acad. Sci. U.S.A.">
        <title>A global phylogenomic analysis of the shiitake genus Lentinula.</title>
        <authorList>
            <person name="Sierra-Patev S."/>
            <person name="Min B."/>
            <person name="Naranjo-Ortiz M."/>
            <person name="Looney B."/>
            <person name="Konkel Z."/>
            <person name="Slot J.C."/>
            <person name="Sakamoto Y."/>
            <person name="Steenwyk J.L."/>
            <person name="Rokas A."/>
            <person name="Carro J."/>
            <person name="Camarero S."/>
            <person name="Ferreira P."/>
            <person name="Molpeceres G."/>
            <person name="Ruiz-Duenas F.J."/>
            <person name="Serrano A."/>
            <person name="Henrissat B."/>
            <person name="Drula E."/>
            <person name="Hughes K.W."/>
            <person name="Mata J.L."/>
            <person name="Ishikawa N.K."/>
            <person name="Vargas-Isla R."/>
            <person name="Ushijima S."/>
            <person name="Smith C.A."/>
            <person name="Donoghue J."/>
            <person name="Ahrendt S."/>
            <person name="Andreopoulos W."/>
            <person name="He G."/>
            <person name="LaButti K."/>
            <person name="Lipzen A."/>
            <person name="Ng V."/>
            <person name="Riley R."/>
            <person name="Sandor L."/>
            <person name="Barry K."/>
            <person name="Martinez A.T."/>
            <person name="Xiao Y."/>
            <person name="Gibbons J.G."/>
            <person name="Terashima K."/>
            <person name="Grigoriev I.V."/>
            <person name="Hibbett D."/>
        </authorList>
    </citation>
    <scope>NUCLEOTIDE SEQUENCE [LARGE SCALE GENOMIC DNA]</scope>
    <source>
        <strain evidence="2 3">TFB7810</strain>
    </source>
</reference>
<evidence type="ECO:0000313" key="2">
    <source>
        <dbReference type="EMBL" id="KAJ3743811.1"/>
    </source>
</evidence>
<comment type="caution">
    <text evidence="2">The sequence shown here is derived from an EMBL/GenBank/DDBJ whole genome shotgun (WGS) entry which is preliminary data.</text>
</comment>
<keyword evidence="1" id="KW-0812">Transmembrane</keyword>
<proteinExistence type="predicted"/>
<dbReference type="EMBL" id="JANVFU010000008">
    <property type="protein sequence ID" value="KAJ3743811.1"/>
    <property type="molecule type" value="Genomic_DNA"/>
</dbReference>
<dbReference type="Proteomes" id="UP001142393">
    <property type="component" value="Unassembled WGS sequence"/>
</dbReference>
<keyword evidence="1" id="KW-1133">Transmembrane helix</keyword>
<organism evidence="2 3">
    <name type="scientific">Lentinula detonsa</name>
    <dbReference type="NCBI Taxonomy" id="2804962"/>
    <lineage>
        <taxon>Eukaryota</taxon>
        <taxon>Fungi</taxon>
        <taxon>Dikarya</taxon>
        <taxon>Basidiomycota</taxon>
        <taxon>Agaricomycotina</taxon>
        <taxon>Agaricomycetes</taxon>
        <taxon>Agaricomycetidae</taxon>
        <taxon>Agaricales</taxon>
        <taxon>Marasmiineae</taxon>
        <taxon>Omphalotaceae</taxon>
        <taxon>Lentinula</taxon>
    </lineage>
</organism>
<keyword evidence="3" id="KW-1185">Reference proteome</keyword>
<sequence>MNKATTKTENGGNVIIIVEPTMLVIAAIYAHISLSDTTSCPQALVTYNKRLPEMKMTLKIDVEKACYQPTCGIFISLSNVNCFQGLPAALARNINDTTENVTAHYYGVITQLAKLYLLHISKSSTFREGLRKDQQANQITTICLITATLIHKYISEREWYRKPKQGNVKHGLRIKLNIRANNLRKKRRYFQDDVTIVICSDTWKVNNLAKGMTFPRSAKESITVMGESVTKMLQTFNHWEENIILQIALQALMDSGVELVLQETYEQLQEADKLRAPCLQSGAFWHGYVRQIYPTIKQQDLTYRIQAACANILIISGLHESEQRLLNRLAARFSDRLTLIVERAVHLNNVIGNDITSCEFVPIYCFPAVPFKPSTMENATDNRSPHEAVFLPNENKILCTTDLRLLRAEKVQGEERMWHNAVLLRPKIIMPSFQGEQEES</sequence>
<protein>
    <submittedName>
        <fullName evidence="2">Uncharacterized protein</fullName>
    </submittedName>
</protein>
<accession>A0A9W8NZT2</accession>
<gene>
    <name evidence="2" type="ORF">DFH05DRAFT_1620136</name>
</gene>
<name>A0A9W8NZT2_9AGAR</name>
<dbReference type="AlphaFoldDB" id="A0A9W8NZT2"/>
<evidence type="ECO:0000256" key="1">
    <source>
        <dbReference type="SAM" id="Phobius"/>
    </source>
</evidence>
<evidence type="ECO:0000313" key="3">
    <source>
        <dbReference type="Proteomes" id="UP001142393"/>
    </source>
</evidence>
<keyword evidence="1" id="KW-0472">Membrane</keyword>
<feature type="transmembrane region" description="Helical" evidence="1">
    <location>
        <begin position="12"/>
        <end position="32"/>
    </location>
</feature>